<comment type="caution">
    <text evidence="2">The sequence shown here is derived from an EMBL/GenBank/DDBJ whole genome shotgun (WGS) entry which is preliminary data.</text>
</comment>
<dbReference type="InterPro" id="IPR001936">
    <property type="entry name" value="RasGAP_dom"/>
</dbReference>
<evidence type="ECO:0000313" key="3">
    <source>
        <dbReference type="Proteomes" id="UP000179807"/>
    </source>
</evidence>
<proteinExistence type="predicted"/>
<dbReference type="RefSeq" id="XP_068357732.1">
    <property type="nucleotide sequence ID" value="XM_068505813.1"/>
</dbReference>
<dbReference type="EMBL" id="MLAK01000787">
    <property type="protein sequence ID" value="OHT04596.1"/>
    <property type="molecule type" value="Genomic_DNA"/>
</dbReference>
<name>A0A1J4K4B2_9EUKA</name>
<sequence>MYFYLSIYFRIFNRYTIFITMRPFKIYTNFLMESYKTSPISKFKDQKDVFTRESGMASESEVMEKIIDELLQNETFNFELLTKMCKMIEEVSSESFPSNISSEKVTAILRKFYETQEESLEMCLIQIIVGFSYFEEYIPILIQEEFHTFIFQKINTQSSSSYNGLKVLANICEFLEDPIITLRMICSILPNIGCFPDFSIFDYWLQFLLNYIKSETSTEEEIQLIIDTLSIFLTHFDNFDEANGPFSILSCFSYIRLFWIMIQIISYPQEFDIDYIINHSLFKRKRAFLYYEFDDNLPTAFLTLAGSLISKKMNAFDIHIDDLAPLFRSTNSVILSASIWLITKMIESDREFVEELERFNFSIFREAYNSIFSVKEEIAYLYQSFLDALYPNEFYSFFQYNSDLLIEFFDLDNNDINIHQIQFFYDLLNNLTADPEKQQEVIKFLNDKDFIGIMNELIDKNEDEIITAQLHQLLDFFTP</sequence>
<gene>
    <name evidence="2" type="ORF">TRFO_27861</name>
</gene>
<dbReference type="AlphaFoldDB" id="A0A1J4K4B2"/>
<keyword evidence="3" id="KW-1185">Reference proteome</keyword>
<dbReference type="GeneID" id="94840517"/>
<dbReference type="VEuPathDB" id="TrichDB:TRFO_27861"/>
<accession>A0A1J4K4B2</accession>
<dbReference type="SUPFAM" id="SSF48371">
    <property type="entry name" value="ARM repeat"/>
    <property type="match status" value="1"/>
</dbReference>
<dbReference type="InterPro" id="IPR016024">
    <property type="entry name" value="ARM-type_fold"/>
</dbReference>
<dbReference type="Proteomes" id="UP000179807">
    <property type="component" value="Unassembled WGS sequence"/>
</dbReference>
<protein>
    <recommendedName>
        <fullName evidence="1">Ras-GAP domain-containing protein</fullName>
    </recommendedName>
</protein>
<evidence type="ECO:0000259" key="1">
    <source>
        <dbReference type="PROSITE" id="PS50018"/>
    </source>
</evidence>
<evidence type="ECO:0000313" key="2">
    <source>
        <dbReference type="EMBL" id="OHT04596.1"/>
    </source>
</evidence>
<reference evidence="2" key="1">
    <citation type="submission" date="2016-10" db="EMBL/GenBank/DDBJ databases">
        <authorList>
            <person name="Benchimol M."/>
            <person name="Almeida L.G."/>
            <person name="Vasconcelos A.T."/>
            <person name="Perreira-Neves A."/>
            <person name="Rosa I.A."/>
            <person name="Tasca T."/>
            <person name="Bogo M.R."/>
            <person name="de Souza W."/>
        </authorList>
    </citation>
    <scope>NUCLEOTIDE SEQUENCE [LARGE SCALE GENOMIC DNA]</scope>
    <source>
        <strain evidence="2">K</strain>
    </source>
</reference>
<feature type="domain" description="Ras-GAP" evidence="1">
    <location>
        <begin position="1"/>
        <end position="177"/>
    </location>
</feature>
<organism evidence="2 3">
    <name type="scientific">Tritrichomonas foetus</name>
    <dbReference type="NCBI Taxonomy" id="1144522"/>
    <lineage>
        <taxon>Eukaryota</taxon>
        <taxon>Metamonada</taxon>
        <taxon>Parabasalia</taxon>
        <taxon>Tritrichomonadida</taxon>
        <taxon>Tritrichomonadidae</taxon>
        <taxon>Tritrichomonas</taxon>
    </lineage>
</organism>
<dbReference type="PROSITE" id="PS50018">
    <property type="entry name" value="RAS_GTPASE_ACTIV_2"/>
    <property type="match status" value="1"/>
</dbReference>